<dbReference type="InterPro" id="IPR055414">
    <property type="entry name" value="LRR_R13L4/SHOC2-like"/>
</dbReference>
<dbReference type="SUPFAM" id="SSF52540">
    <property type="entry name" value="P-loop containing nucleoside triphosphate hydrolases"/>
    <property type="match status" value="1"/>
</dbReference>
<keyword evidence="9" id="KW-1185">Reference proteome</keyword>
<feature type="domain" description="Disease resistance protein winged helix" evidence="6">
    <location>
        <begin position="442"/>
        <end position="513"/>
    </location>
</feature>
<dbReference type="GO" id="GO:0098542">
    <property type="term" value="P:defense response to other organism"/>
    <property type="evidence" value="ECO:0007669"/>
    <property type="project" value="TreeGrafter"/>
</dbReference>
<dbReference type="InterPro" id="IPR044974">
    <property type="entry name" value="Disease_R_plants"/>
</dbReference>
<feature type="domain" description="Disease resistance R13L4/SHOC-2-like LRR" evidence="7">
    <location>
        <begin position="744"/>
        <end position="1043"/>
    </location>
</feature>
<evidence type="ECO:0000256" key="3">
    <source>
        <dbReference type="ARBA" id="ARBA00022821"/>
    </source>
</evidence>
<dbReference type="Pfam" id="PF23559">
    <property type="entry name" value="WHD_DRP"/>
    <property type="match status" value="1"/>
</dbReference>
<dbReference type="FunFam" id="3.40.50.300:FF:001091">
    <property type="entry name" value="Probable disease resistance protein At1g61300"/>
    <property type="match status" value="1"/>
</dbReference>
<dbReference type="Gene3D" id="3.80.10.10">
    <property type="entry name" value="Ribonuclease Inhibitor"/>
    <property type="match status" value="1"/>
</dbReference>
<dbReference type="Pfam" id="PF23598">
    <property type="entry name" value="LRR_14"/>
    <property type="match status" value="1"/>
</dbReference>
<keyword evidence="1" id="KW-0677">Repeat</keyword>
<sequence length="1065" mass="123129">MAETALSLARQHVFPKLLEAVNMMRDLPKEIAELKDELESFQYFINETDEVVEAEEDSNRRDRMSKRLMKLREATFRMEDVIDEYVLIEENQPQEDPRCVALLCEAVEFIKTQISRLQIAHKIRDVKSLASAARDGFETHFPLDPRPSNSRGNENVNWDKLRMDPLFVKEDEVVGLDGPRTILTNWLREGRNGRTVISVIGIPGVGKTTLAKQVFDKVHNDFECHALITVSQSYSVEELLRDMIQKLCKERKEDPPQNVSKMGRSSLIEEVRDRLHEKRYVVLFDDVWNEKFWDEIESALIDDNNKSRIIITTRYEKVAVVCKKSSFIEVHKLEEPLSEDESFRLFCRKAFMYGSSGGCPEELKDISLEIVRKCKGLPLAIVAIGGVLSQKDESPHEWKLFNQNLSLELERNSELNNITKILGLSYHDLPMHLRSCLLYFGMYPEDCEIESDRVIRQWMAEGFVRHEIGKTLEEVAEEDLLGLIRRNLVQVSSSSIDGKVKRCRVHDLIHEMILRKAKDRGFCGYIGRNEECVSSGIVRRLIITAEDDLIARVESTPIQSILFIEERRTTLTEEDFVRKIISSSVWTEDMMCIRDRVAVVCKKSSCIEVHKLEEPLSEDESFRLFCRKAFMYGLIRRNLVQVSSSSIDGKVKRCRVHDLIHEMILRKAKDSGFCGYIGRNDECVSSGIVRRLIITAEDDLIASVESSLIQSILFIEERRTTLTEEDFVRKIISSSVWTEDMVRKILANYRSLKVLDFEGAYISCVPENFEHLIHLRYLSLRRTGAMSLPSIGKLHNLETLDIRDTNVRYIPTGVYNLRKLRHFLADEVTEIEWMYIGRLKSLQKIPIVSTTDLGEAIREVGKLKQLRVLRVKHIGKDDEKTLCSAINEMQQLEALHIEAADYYISDVIDLNITSPLSRLRKLFLDIKLKGLPNWIPQLQNLVKLNLRRTVLTNDELQSLKDMPRLLILHLCFGFKGETLHFQCGGFQRLKKMHLDYLLNLNSILIDSGALHSLEYLWLKRLRKLKTVPVGIQHLKNLKLVQITSMPTEFELSILPIAEQQQWILQ</sequence>
<keyword evidence="2" id="KW-0547">Nucleotide-binding</keyword>
<dbReference type="FunFam" id="1.10.10.10:FF:000322">
    <property type="entry name" value="Probable disease resistance protein At1g63360"/>
    <property type="match status" value="1"/>
</dbReference>
<proteinExistence type="predicted"/>
<dbReference type="PRINTS" id="PR00364">
    <property type="entry name" value="DISEASERSIST"/>
</dbReference>
<dbReference type="EMBL" id="CP039345">
    <property type="protein sequence ID" value="QCD78218.1"/>
    <property type="molecule type" value="Genomic_DNA"/>
</dbReference>
<evidence type="ECO:0000259" key="5">
    <source>
        <dbReference type="Pfam" id="PF18052"/>
    </source>
</evidence>
<dbReference type="InterPro" id="IPR002182">
    <property type="entry name" value="NB-ARC"/>
</dbReference>
<name>A0A4D6KL24_VIGUN</name>
<dbReference type="Gene3D" id="1.10.10.10">
    <property type="entry name" value="Winged helix-like DNA-binding domain superfamily/Winged helix DNA-binding domain"/>
    <property type="match status" value="1"/>
</dbReference>
<evidence type="ECO:0000259" key="6">
    <source>
        <dbReference type="Pfam" id="PF23559"/>
    </source>
</evidence>
<gene>
    <name evidence="8" type="ORF">DEO72_LG1g1850</name>
</gene>
<evidence type="ECO:0000259" key="4">
    <source>
        <dbReference type="Pfam" id="PF00931"/>
    </source>
</evidence>
<feature type="domain" description="Disease resistance N-terminal" evidence="5">
    <location>
        <begin position="5"/>
        <end position="93"/>
    </location>
</feature>
<dbReference type="Gene3D" id="1.10.8.430">
    <property type="entry name" value="Helical domain of apoptotic protease-activating factors"/>
    <property type="match status" value="1"/>
</dbReference>
<evidence type="ECO:0000256" key="1">
    <source>
        <dbReference type="ARBA" id="ARBA00022737"/>
    </source>
</evidence>
<dbReference type="AlphaFoldDB" id="A0A4D6KL24"/>
<dbReference type="PANTHER" id="PTHR23155:SF1052">
    <property type="entry name" value="DISEASE RESISTANCE PROTEIN RPM1"/>
    <property type="match status" value="1"/>
</dbReference>
<dbReference type="Pfam" id="PF00931">
    <property type="entry name" value="NB-ARC"/>
    <property type="match status" value="1"/>
</dbReference>
<dbReference type="InterPro" id="IPR041118">
    <property type="entry name" value="Rx_N"/>
</dbReference>
<dbReference type="InterPro" id="IPR036388">
    <property type="entry name" value="WH-like_DNA-bd_sf"/>
</dbReference>
<dbReference type="GO" id="GO:0043531">
    <property type="term" value="F:ADP binding"/>
    <property type="evidence" value="ECO:0007669"/>
    <property type="project" value="InterPro"/>
</dbReference>
<protein>
    <submittedName>
        <fullName evidence="8">Disease resistance protein RPM1</fullName>
    </submittedName>
</protein>
<dbReference type="InterPro" id="IPR042197">
    <property type="entry name" value="Apaf_helical"/>
</dbReference>
<dbReference type="InterPro" id="IPR058922">
    <property type="entry name" value="WHD_DRP"/>
</dbReference>
<dbReference type="Gene3D" id="3.40.50.300">
    <property type="entry name" value="P-loop containing nucleotide triphosphate hydrolases"/>
    <property type="match status" value="1"/>
</dbReference>
<feature type="domain" description="NB-ARC" evidence="4">
    <location>
        <begin position="183"/>
        <end position="352"/>
    </location>
</feature>
<dbReference type="InterPro" id="IPR032675">
    <property type="entry name" value="LRR_dom_sf"/>
</dbReference>
<reference evidence="8 9" key="1">
    <citation type="submission" date="2019-04" db="EMBL/GenBank/DDBJ databases">
        <title>An improved genome assembly and genetic linkage map for asparagus bean, Vigna unguiculata ssp. sesquipedialis.</title>
        <authorList>
            <person name="Xia Q."/>
            <person name="Zhang R."/>
            <person name="Dong Y."/>
        </authorList>
    </citation>
    <scope>NUCLEOTIDE SEQUENCE [LARGE SCALE GENOMIC DNA]</scope>
    <source>
        <tissue evidence="8">Leaf</tissue>
    </source>
</reference>
<dbReference type="Gene3D" id="1.20.5.4130">
    <property type="match status" value="1"/>
</dbReference>
<evidence type="ECO:0000256" key="2">
    <source>
        <dbReference type="ARBA" id="ARBA00022741"/>
    </source>
</evidence>
<evidence type="ECO:0000259" key="7">
    <source>
        <dbReference type="Pfam" id="PF23598"/>
    </source>
</evidence>
<organism evidence="8 9">
    <name type="scientific">Vigna unguiculata</name>
    <name type="common">Cowpea</name>
    <dbReference type="NCBI Taxonomy" id="3917"/>
    <lineage>
        <taxon>Eukaryota</taxon>
        <taxon>Viridiplantae</taxon>
        <taxon>Streptophyta</taxon>
        <taxon>Embryophyta</taxon>
        <taxon>Tracheophyta</taxon>
        <taxon>Spermatophyta</taxon>
        <taxon>Magnoliopsida</taxon>
        <taxon>eudicotyledons</taxon>
        <taxon>Gunneridae</taxon>
        <taxon>Pentapetalae</taxon>
        <taxon>rosids</taxon>
        <taxon>fabids</taxon>
        <taxon>Fabales</taxon>
        <taxon>Fabaceae</taxon>
        <taxon>Papilionoideae</taxon>
        <taxon>50 kb inversion clade</taxon>
        <taxon>NPAAA clade</taxon>
        <taxon>indigoferoid/millettioid clade</taxon>
        <taxon>Phaseoleae</taxon>
        <taxon>Vigna</taxon>
    </lineage>
</organism>
<dbReference type="Proteomes" id="UP000501690">
    <property type="component" value="Linkage Group LG1"/>
</dbReference>
<dbReference type="SUPFAM" id="SSF52058">
    <property type="entry name" value="L domain-like"/>
    <property type="match status" value="1"/>
</dbReference>
<evidence type="ECO:0000313" key="8">
    <source>
        <dbReference type="EMBL" id="QCD78218.1"/>
    </source>
</evidence>
<dbReference type="PANTHER" id="PTHR23155">
    <property type="entry name" value="DISEASE RESISTANCE PROTEIN RP"/>
    <property type="match status" value="1"/>
</dbReference>
<evidence type="ECO:0000313" key="9">
    <source>
        <dbReference type="Proteomes" id="UP000501690"/>
    </source>
</evidence>
<dbReference type="InterPro" id="IPR027417">
    <property type="entry name" value="P-loop_NTPase"/>
</dbReference>
<accession>A0A4D6KL24</accession>
<keyword evidence="3" id="KW-0611">Plant defense</keyword>
<dbReference type="Pfam" id="PF18052">
    <property type="entry name" value="Rx_N"/>
    <property type="match status" value="1"/>
</dbReference>